<dbReference type="AlphaFoldDB" id="A0A0D0C9B9"/>
<evidence type="ECO:0000259" key="2">
    <source>
        <dbReference type="Pfam" id="PF16862"/>
    </source>
</evidence>
<keyword evidence="1" id="KW-0732">Signal</keyword>
<feature type="domain" description="Beta-glucuronidase C-terminal" evidence="2">
    <location>
        <begin position="464"/>
        <end position="574"/>
    </location>
</feature>
<dbReference type="InterPro" id="IPR017853">
    <property type="entry name" value="GH"/>
</dbReference>
<reference evidence="3 4" key="1">
    <citation type="submission" date="2014-04" db="EMBL/GenBank/DDBJ databases">
        <title>Evolutionary Origins and Diversification of the Mycorrhizal Mutualists.</title>
        <authorList>
            <consortium name="DOE Joint Genome Institute"/>
            <consortium name="Mycorrhizal Genomics Consortium"/>
            <person name="Kohler A."/>
            <person name="Kuo A."/>
            <person name="Nagy L.G."/>
            <person name="Floudas D."/>
            <person name="Copeland A."/>
            <person name="Barry K.W."/>
            <person name="Cichocki N."/>
            <person name="Veneault-Fourrey C."/>
            <person name="LaButti K."/>
            <person name="Lindquist E.A."/>
            <person name="Lipzen A."/>
            <person name="Lundell T."/>
            <person name="Morin E."/>
            <person name="Murat C."/>
            <person name="Riley R."/>
            <person name="Ohm R."/>
            <person name="Sun H."/>
            <person name="Tunlid A."/>
            <person name="Henrissat B."/>
            <person name="Grigoriev I.V."/>
            <person name="Hibbett D.S."/>
            <person name="Martin F."/>
        </authorList>
    </citation>
    <scope>NUCLEOTIDE SEQUENCE [LARGE SCALE GENOMIC DNA]</scope>
    <source>
        <strain evidence="3 4">FD-317 M1</strain>
    </source>
</reference>
<feature type="chain" id="PRO_5002225096" evidence="1">
    <location>
        <begin position="21"/>
        <end position="661"/>
    </location>
</feature>
<dbReference type="InterPro" id="IPR031728">
    <property type="entry name" value="GlcAase_C"/>
</dbReference>
<accession>A0A0D0C9B9</accession>
<feature type="signal peptide" evidence="1">
    <location>
        <begin position="1"/>
        <end position="20"/>
    </location>
</feature>
<dbReference type="SUPFAM" id="SSF51445">
    <property type="entry name" value="(Trans)glycosidases"/>
    <property type="match status" value="1"/>
</dbReference>
<evidence type="ECO:0000313" key="3">
    <source>
        <dbReference type="EMBL" id="KIK59064.1"/>
    </source>
</evidence>
<dbReference type="OrthoDB" id="2796951at2759"/>
<evidence type="ECO:0000313" key="4">
    <source>
        <dbReference type="Proteomes" id="UP000053593"/>
    </source>
</evidence>
<dbReference type="HOGENOM" id="CLU_023945_0_0_1"/>
<dbReference type="EMBL" id="KN834781">
    <property type="protein sequence ID" value="KIK59064.1"/>
    <property type="molecule type" value="Genomic_DNA"/>
</dbReference>
<dbReference type="PANTHER" id="PTHR36183:SF2">
    <property type="entry name" value="BETA-GLUCURONIDASE C-TERMINAL DOMAIN-CONTAINING PROTEIN"/>
    <property type="match status" value="1"/>
</dbReference>
<organism evidence="3 4">
    <name type="scientific">Collybiopsis luxurians FD-317 M1</name>
    <dbReference type="NCBI Taxonomy" id="944289"/>
    <lineage>
        <taxon>Eukaryota</taxon>
        <taxon>Fungi</taxon>
        <taxon>Dikarya</taxon>
        <taxon>Basidiomycota</taxon>
        <taxon>Agaricomycotina</taxon>
        <taxon>Agaricomycetes</taxon>
        <taxon>Agaricomycetidae</taxon>
        <taxon>Agaricales</taxon>
        <taxon>Marasmiineae</taxon>
        <taxon>Omphalotaceae</taxon>
        <taxon>Collybiopsis</taxon>
        <taxon>Collybiopsis luxurians</taxon>
    </lineage>
</organism>
<proteinExistence type="predicted"/>
<dbReference type="InterPro" id="IPR052974">
    <property type="entry name" value="GH79_Enzymes"/>
</dbReference>
<dbReference type="Proteomes" id="UP000053593">
    <property type="component" value="Unassembled WGS sequence"/>
</dbReference>
<protein>
    <submittedName>
        <fullName evidence="3">Glycoside hydrolase family 79 protein</fullName>
    </submittedName>
</protein>
<keyword evidence="4" id="KW-1185">Reference proteome</keyword>
<evidence type="ECO:0000256" key="1">
    <source>
        <dbReference type="SAM" id="SignalP"/>
    </source>
</evidence>
<dbReference type="PANTHER" id="PTHR36183">
    <property type="entry name" value="BETA-GLUCURONIDASE"/>
    <property type="match status" value="1"/>
</dbReference>
<gene>
    <name evidence="3" type="ORF">GYMLUDRAFT_44808</name>
</gene>
<keyword evidence="3" id="KW-0378">Hydrolase</keyword>
<name>A0A0D0C9B9_9AGAR</name>
<dbReference type="Gene3D" id="3.20.20.80">
    <property type="entry name" value="Glycosidases"/>
    <property type="match status" value="1"/>
</dbReference>
<sequence length="661" mass="70724">MESLIRSFILVAVLLRPVYANITVYGITGQQVLDGQTATNTAAAANYTGSAAYNPTVLNAPQIPTGDQAPATQFTIQLQNGGTSGLSITQQGSFLGFSIEMSVANQVLGKNSTFIQVPFLNLMANLAQRGGAVNIRVGGNTQDFAVLVDSLPDGKILQKDINGASNPTNTPPLQFTEDLLVMMRKISEFVNVRWYLGIPFNDTNWRLGIVERGEAILGDYLLGMQAANEPDLYADHLHRNKTYGPNDYLGEVQSLVSAMKSDSNIQNPNCLIAPNLATGDWTPEMVWDTGFVDALDSSLAYLSVEHYPTDNCAAQFGSGTLRDPQTEFPNYLNHTSGQSIVQPYLNSTAFAQSKGKKFLMMETNTASCGGFAGLSDSFGAALWALDYSMQMAYGNFSGALLHVGGQNVFYNPFTPPPTNQSTFHQWTIGPVYYSTLIVAEALGTSNQSQILDLSANNNNIYTPAYAVYEKGNPVRVALFNYITDPSGASDYTASIAIGGGQTGTSNATPGQVKVKYLLAPSVSEKSNITWAGQTFGDHFASDGRPTGTESIQTITCDTSANTCSIKVPAPGFALVFLTDDALSESGDGDQTTMTFPTTAYTKLQNTATVDPQVLATSNGDRGGQLGSTSKGSANGGMRVTMRLAGTLPWMILMTVLGWCFW</sequence>
<dbReference type="Pfam" id="PF16862">
    <property type="entry name" value="Glyco_hydro_79C"/>
    <property type="match status" value="1"/>
</dbReference>
<dbReference type="GO" id="GO:0016787">
    <property type="term" value="F:hydrolase activity"/>
    <property type="evidence" value="ECO:0007669"/>
    <property type="project" value="UniProtKB-KW"/>
</dbReference>